<dbReference type="EMBL" id="AODE01000019">
    <property type="protein sequence ID" value="EUJ29658.1"/>
    <property type="molecule type" value="Genomic_DNA"/>
</dbReference>
<dbReference type="AlphaFoldDB" id="W7CAA7"/>
<accession>W7CAA7</accession>
<sequence length="136" mass="14886">MKVGPGHNPGKSAKSARIQGVWWTSGSHVQSYTPLPVSTKLSEYKRFRSICVKHNFSSYPKKGEAILFAQHRQILTVKSRVRPSSGKYLADSKGVHGDVESEGSSRQISGPTNRNHIEGAMQGYMSSINGSVRTVV</sequence>
<comment type="caution">
    <text evidence="2">The sequence shown here is derived from an EMBL/GenBank/DDBJ whole genome shotgun (WGS) entry which is preliminary data.</text>
</comment>
<proteinExistence type="predicted"/>
<protein>
    <submittedName>
        <fullName evidence="2">Uncharacterized protein</fullName>
    </submittedName>
</protein>
<dbReference type="STRING" id="1265820.PCORN_10957"/>
<reference evidence="2 3" key="1">
    <citation type="journal article" date="2014" name="Int. J. Syst. Evol. Microbiol.">
        <title>Listeria floridensis sp. nov., Listeria aquatica sp. nov., Listeria cornellensis sp. nov., Listeria riparia sp. nov. and Listeria grandensis sp. nov., from agricultural and natural environments.</title>
        <authorList>
            <person name="den Bakker H.C."/>
            <person name="Warchocki S."/>
            <person name="Wright E.M."/>
            <person name="Allred A.F."/>
            <person name="Ahlstrom C."/>
            <person name="Manuel C.S."/>
            <person name="Stasiewicz M.J."/>
            <person name="Burrell A."/>
            <person name="Roof S."/>
            <person name="Strawn L."/>
            <person name="Fortes E.D."/>
            <person name="Nightingale K.K."/>
            <person name="Kephart D."/>
            <person name="Wiedmann M."/>
        </authorList>
    </citation>
    <scope>NUCLEOTIDE SEQUENCE [LARGE SCALE GENOMIC DNA]</scope>
    <source>
        <strain evidence="3">FSL F6-969</strain>
    </source>
</reference>
<feature type="compositionally biased region" description="Polar residues" evidence="1">
    <location>
        <begin position="102"/>
        <end position="113"/>
    </location>
</feature>
<evidence type="ECO:0000313" key="3">
    <source>
        <dbReference type="Proteomes" id="UP000019254"/>
    </source>
</evidence>
<gene>
    <name evidence="2" type="ORF">PCORN_10957</name>
</gene>
<organism evidence="2 3">
    <name type="scientific">Listeria cornellensis FSL F6-0969</name>
    <dbReference type="NCBI Taxonomy" id="1265820"/>
    <lineage>
        <taxon>Bacteria</taxon>
        <taxon>Bacillati</taxon>
        <taxon>Bacillota</taxon>
        <taxon>Bacilli</taxon>
        <taxon>Bacillales</taxon>
        <taxon>Listeriaceae</taxon>
        <taxon>Listeria</taxon>
    </lineage>
</organism>
<evidence type="ECO:0000313" key="2">
    <source>
        <dbReference type="EMBL" id="EUJ29658.1"/>
    </source>
</evidence>
<feature type="region of interest" description="Disordered" evidence="1">
    <location>
        <begin position="86"/>
        <end position="113"/>
    </location>
</feature>
<dbReference type="Proteomes" id="UP000019254">
    <property type="component" value="Unassembled WGS sequence"/>
</dbReference>
<name>W7CAA7_9LIST</name>
<keyword evidence="3" id="KW-1185">Reference proteome</keyword>
<evidence type="ECO:0000256" key="1">
    <source>
        <dbReference type="SAM" id="MobiDB-lite"/>
    </source>
</evidence>